<dbReference type="PANTHER" id="PTHR34817:SF2">
    <property type="entry name" value="NUCLEOTIDYLTRANSFERASE"/>
    <property type="match status" value="1"/>
</dbReference>
<dbReference type="InterPro" id="IPR018775">
    <property type="entry name" value="RlaP"/>
</dbReference>
<proteinExistence type="predicted"/>
<evidence type="ECO:0008006" key="3">
    <source>
        <dbReference type="Google" id="ProtNLM"/>
    </source>
</evidence>
<dbReference type="RefSeq" id="WP_071649438.1">
    <property type="nucleotide sequence ID" value="NZ_CP017962.1"/>
</dbReference>
<dbReference type="EMBL" id="CP017962">
    <property type="protein sequence ID" value="APC49372.1"/>
    <property type="molecule type" value="Genomic_DNA"/>
</dbReference>
<dbReference type="GeneID" id="71515666"/>
<sequence>MNKKISMVLESLEYKHQIKIIYACEAGSRAWGLANERSDYDIRFLYVYPTTTYLRIDPVGTKEFPEVIEKPISDSLDISGWELTKALRLFRKSNPSLLEWIHSPIVYKNDNFLIKKMKDILPCVFNPIACIMHYTNMAKANLHRYEKNMNPQPKDTLNIIKPIIAAKWINKHHEFHPLHFSKMIEDFYSGEIKKSYLQLAKEKRLNLQLGTEESKLIKHAITELAVLQAAAKKIHPMKIEETRRLDELFRNMLDRIWG</sequence>
<dbReference type="KEGG" id="vhl:BME96_14740"/>
<evidence type="ECO:0000313" key="2">
    <source>
        <dbReference type="Proteomes" id="UP000182945"/>
    </source>
</evidence>
<reference evidence="1 2" key="1">
    <citation type="submission" date="2016-11" db="EMBL/GenBank/DDBJ databases">
        <title>Complete genome sequencing of Virgibacillus halodenitrificans PDB-F2.</title>
        <authorList>
            <person name="Sun Z."/>
            <person name="Zhou Y."/>
            <person name="Li H."/>
        </authorList>
    </citation>
    <scope>NUCLEOTIDE SEQUENCE [LARGE SCALE GENOMIC DNA]</scope>
    <source>
        <strain evidence="1 2">PDB-F2</strain>
    </source>
</reference>
<organism evidence="1 2">
    <name type="scientific">Virgibacillus halodenitrificans</name>
    <name type="common">Bacillus halodenitrificans</name>
    <dbReference type="NCBI Taxonomy" id="1482"/>
    <lineage>
        <taxon>Bacteria</taxon>
        <taxon>Bacillati</taxon>
        <taxon>Bacillota</taxon>
        <taxon>Bacilli</taxon>
        <taxon>Bacillales</taxon>
        <taxon>Bacillaceae</taxon>
        <taxon>Virgibacillus</taxon>
    </lineage>
</organism>
<dbReference type="AlphaFoldDB" id="A0AAC9NLC1"/>
<dbReference type="Pfam" id="PF10127">
    <property type="entry name" value="RlaP"/>
    <property type="match status" value="1"/>
</dbReference>
<accession>A0AAC9NLC1</accession>
<evidence type="ECO:0000313" key="1">
    <source>
        <dbReference type="EMBL" id="APC49372.1"/>
    </source>
</evidence>
<dbReference type="Proteomes" id="UP000182945">
    <property type="component" value="Chromosome"/>
</dbReference>
<protein>
    <recommendedName>
        <fullName evidence="3">Nucleotidyltransferase domain-containing protein</fullName>
    </recommendedName>
</protein>
<name>A0AAC9NLC1_VIRHA</name>
<gene>
    <name evidence="1" type="ORF">BME96_14740</name>
</gene>
<dbReference type="PANTHER" id="PTHR34817">
    <property type="entry name" value="NUCLEOTIDYLTRANSFERASE"/>
    <property type="match status" value="1"/>
</dbReference>